<evidence type="ECO:0000256" key="6">
    <source>
        <dbReference type="ARBA" id="ARBA00022833"/>
    </source>
</evidence>
<keyword evidence="6" id="KW-0862">Zinc</keyword>
<gene>
    <name evidence="9" type="ORF">RHTO0S_04e01596g</name>
</gene>
<dbReference type="GO" id="GO:0008270">
    <property type="term" value="F:zinc ion binding"/>
    <property type="evidence" value="ECO:0007669"/>
    <property type="project" value="UniProtKB-KW"/>
</dbReference>
<evidence type="ECO:0000256" key="8">
    <source>
        <dbReference type="SAM" id="MobiDB-lite"/>
    </source>
</evidence>
<evidence type="ECO:0000256" key="4">
    <source>
        <dbReference type="ARBA" id="ARBA00022737"/>
    </source>
</evidence>
<sequence>MAPEIVPSSPQGQALQAAIQKQLAFLGWSTEDDPVMAEYCVVMLGNRKTAEQISTELSDLIGGDFDASFVTWLFDEVKKHYPEPSSASSAPSSSIPTGPSGSASHSGAGANGIPSRPPGPIGGGRNVFGAAVTGVKRGAREIDGPDGGERQQRQRFDAPTGPKGGKSLYDRVNGNNPQFAPGRNMGPVNNTGMPQPAFDAITQAVNAILAGAHPSILANIPFPALTAHPLSARLPPHIMAQAQASAVAQAQALAAMQNVWSNPAGGFPGPGGPGGPFNPNAPPFHPGGFGGPRGGPRGGPPPKPATPPVVLPSKPLQEALCKHATECTKPACPYSHPSPVATKESGLVLSSEPCEKQLKCEDPDCPKSHVSKAQKTHPPSAVSSADGPIAPSAPISRPPAGPPPAALPGAGEKPCKFGSACTRPGCVFLHPWDMRSDSGQVPCRYGAACTRADCHFSHPPHRPAPYNRAKYSATFNKPANAGSSPSPAAAGVKKEGAIGEWPKESAEHVSERLKRFSGGEAGKDDAERIVPGQQGGGDDHKVEIHLDDEDEKKDGAGATAEKVKEEVKA</sequence>
<dbReference type="Gene3D" id="4.10.1000.40">
    <property type="match status" value="2"/>
</dbReference>
<evidence type="ECO:0000256" key="7">
    <source>
        <dbReference type="ARBA" id="ARBA00023242"/>
    </source>
</evidence>
<dbReference type="PANTHER" id="PTHR14738">
    <property type="entry name" value="ZINC FINGER CCCH DOMAIN-CONTAINING PROTEIN 14"/>
    <property type="match status" value="1"/>
</dbReference>
<dbReference type="GO" id="GO:0008143">
    <property type="term" value="F:poly(A) binding"/>
    <property type="evidence" value="ECO:0007669"/>
    <property type="project" value="InterPro"/>
</dbReference>
<organism evidence="9">
    <name type="scientific">Rhodotorula toruloides</name>
    <name type="common">Yeast</name>
    <name type="synonym">Rhodosporidium toruloides</name>
    <dbReference type="NCBI Taxonomy" id="5286"/>
    <lineage>
        <taxon>Eukaryota</taxon>
        <taxon>Fungi</taxon>
        <taxon>Dikarya</taxon>
        <taxon>Basidiomycota</taxon>
        <taxon>Pucciniomycotina</taxon>
        <taxon>Microbotryomycetes</taxon>
        <taxon>Sporidiobolales</taxon>
        <taxon>Sporidiobolaceae</taxon>
        <taxon>Rhodotorula</taxon>
    </lineage>
</organism>
<dbReference type="Gene3D" id="1.10.340.40">
    <property type="entry name" value="Nuclear abundant poly(A) RNA-bind protein 2, N-terminal domain"/>
    <property type="match status" value="1"/>
</dbReference>
<dbReference type="EMBL" id="LK052939">
    <property type="protein sequence ID" value="CDR39114.1"/>
    <property type="molecule type" value="Genomic_DNA"/>
</dbReference>
<feature type="region of interest" description="Disordered" evidence="8">
    <location>
        <begin position="264"/>
        <end position="312"/>
    </location>
</feature>
<dbReference type="GO" id="GO:0005634">
    <property type="term" value="C:nucleus"/>
    <property type="evidence" value="ECO:0007669"/>
    <property type="project" value="UniProtKB-SubCell"/>
</dbReference>
<dbReference type="Pfam" id="PF14608">
    <property type="entry name" value="zf-CCCH_2"/>
    <property type="match status" value="3"/>
</dbReference>
<dbReference type="PANTHER" id="PTHR14738:SF29">
    <property type="entry name" value="ZINC FINGER CCCH DOMAIN-CONTAINING PROTEIN 14"/>
    <property type="match status" value="1"/>
</dbReference>
<evidence type="ECO:0000256" key="3">
    <source>
        <dbReference type="ARBA" id="ARBA00022723"/>
    </source>
</evidence>
<dbReference type="GO" id="GO:0005737">
    <property type="term" value="C:cytoplasm"/>
    <property type="evidence" value="ECO:0007669"/>
    <property type="project" value="TreeGrafter"/>
</dbReference>
<comment type="subcellular location">
    <subcellularLocation>
        <location evidence="1">Nucleus</location>
    </subcellularLocation>
</comment>
<dbReference type="OrthoDB" id="438553at2759"/>
<evidence type="ECO:0000313" key="9">
    <source>
        <dbReference type="EMBL" id="CDR39114.1"/>
    </source>
</evidence>
<comment type="similarity">
    <text evidence="2">Belongs to the ZC3H14 family.</text>
</comment>
<evidence type="ECO:0000256" key="5">
    <source>
        <dbReference type="ARBA" id="ARBA00022771"/>
    </source>
</evidence>
<name>A0A061ANK3_RHOTO</name>
<proteinExistence type="inferred from homology"/>
<dbReference type="InterPro" id="IPR043094">
    <property type="entry name" value="Nab2/ZC3H14_N_sf"/>
</dbReference>
<feature type="compositionally biased region" description="Basic and acidic residues" evidence="8">
    <location>
        <begin position="138"/>
        <end position="156"/>
    </location>
</feature>
<keyword evidence="5" id="KW-0863">Zinc-finger</keyword>
<feature type="compositionally biased region" description="Basic and acidic residues" evidence="8">
    <location>
        <begin position="492"/>
        <end position="514"/>
    </location>
</feature>
<dbReference type="GO" id="GO:0043488">
    <property type="term" value="P:regulation of mRNA stability"/>
    <property type="evidence" value="ECO:0007669"/>
    <property type="project" value="InterPro"/>
</dbReference>
<evidence type="ECO:0000256" key="1">
    <source>
        <dbReference type="ARBA" id="ARBA00004123"/>
    </source>
</evidence>
<feature type="compositionally biased region" description="Gly residues" evidence="8">
    <location>
        <begin position="287"/>
        <end position="297"/>
    </location>
</feature>
<dbReference type="AlphaFoldDB" id="A0A061ANK3"/>
<feature type="region of interest" description="Disordered" evidence="8">
    <location>
        <begin position="477"/>
        <end position="569"/>
    </location>
</feature>
<keyword evidence="3" id="KW-0479">Metal-binding</keyword>
<dbReference type="InterPro" id="IPR040366">
    <property type="entry name" value="Nab2/ZC3H14"/>
</dbReference>
<reference evidence="9" key="1">
    <citation type="journal article" date="2014" name="Genome Announc.">
        <title>Draft genome sequence of Rhodosporidium toruloides CECT1137, an oleaginous yeast of biotechnological interest.</title>
        <authorList>
            <person name="Morin N."/>
            <person name="Calcas X."/>
            <person name="Devillers H."/>
            <person name="Durrens P."/>
            <person name="Sherman D.J."/>
            <person name="Nicaud J.-M."/>
            <person name="Neuveglise C."/>
        </authorList>
    </citation>
    <scope>NUCLEOTIDE SEQUENCE</scope>
    <source>
        <strain evidence="9">CECT1137</strain>
    </source>
</reference>
<feature type="compositionally biased region" description="Pro residues" evidence="8">
    <location>
        <begin position="298"/>
        <end position="310"/>
    </location>
</feature>
<keyword evidence="7" id="KW-0539">Nucleus</keyword>
<feature type="region of interest" description="Disordered" evidence="8">
    <location>
        <begin position="365"/>
        <end position="409"/>
    </location>
</feature>
<feature type="compositionally biased region" description="Low complexity" evidence="8">
    <location>
        <begin position="478"/>
        <end position="491"/>
    </location>
</feature>
<feature type="compositionally biased region" description="Pro residues" evidence="8">
    <location>
        <begin position="396"/>
        <end position="406"/>
    </location>
</feature>
<protein>
    <submittedName>
        <fullName evidence="9">RHTO0S04e01596g1_1</fullName>
    </submittedName>
</protein>
<keyword evidence="4" id="KW-0677">Repeat</keyword>
<feature type="compositionally biased region" description="Gly residues" evidence="8">
    <location>
        <begin position="266"/>
        <end position="275"/>
    </location>
</feature>
<feature type="compositionally biased region" description="Low complexity" evidence="8">
    <location>
        <begin position="84"/>
        <end position="114"/>
    </location>
</feature>
<accession>A0A061ANK3</accession>
<evidence type="ECO:0000256" key="2">
    <source>
        <dbReference type="ARBA" id="ARBA00008423"/>
    </source>
</evidence>
<feature type="region of interest" description="Disordered" evidence="8">
    <location>
        <begin position="81"/>
        <end position="184"/>
    </location>
</feature>